<dbReference type="Proteomes" id="UP000887116">
    <property type="component" value="Unassembled WGS sequence"/>
</dbReference>
<protein>
    <submittedName>
        <fullName evidence="2">Uncharacterized protein</fullName>
    </submittedName>
</protein>
<sequence>MGYSRNQVHKQEYPQRPTSYHHPSILYTSEADHVSKKPMDLATKISGFVTRCSNFPSQSKTPRKQYHNSTISKMRSSHHQRKLQLYWIQDPTSTSTFNGKIKVSKYILFYQ</sequence>
<reference evidence="2" key="1">
    <citation type="submission" date="2020-07" db="EMBL/GenBank/DDBJ databases">
        <title>Multicomponent nature underlies the extraordinary mechanical properties of spider dragline silk.</title>
        <authorList>
            <person name="Kono N."/>
            <person name="Nakamura H."/>
            <person name="Mori M."/>
            <person name="Yoshida Y."/>
            <person name="Ohtoshi R."/>
            <person name="Malay A.D."/>
            <person name="Moran D.A.P."/>
            <person name="Tomita M."/>
            <person name="Numata K."/>
            <person name="Arakawa K."/>
        </authorList>
    </citation>
    <scope>NUCLEOTIDE SEQUENCE</scope>
</reference>
<dbReference type="EMBL" id="BMAO01030515">
    <property type="protein sequence ID" value="GFQ68599.1"/>
    <property type="molecule type" value="Genomic_DNA"/>
</dbReference>
<keyword evidence="3" id="KW-1185">Reference proteome</keyword>
<comment type="caution">
    <text evidence="2">The sequence shown here is derived from an EMBL/GenBank/DDBJ whole genome shotgun (WGS) entry which is preliminary data.</text>
</comment>
<feature type="region of interest" description="Disordered" evidence="1">
    <location>
        <begin position="54"/>
        <end position="77"/>
    </location>
</feature>
<evidence type="ECO:0000256" key="1">
    <source>
        <dbReference type="SAM" id="MobiDB-lite"/>
    </source>
</evidence>
<organism evidence="2 3">
    <name type="scientific">Trichonephila clavata</name>
    <name type="common">Joro spider</name>
    <name type="synonym">Nephila clavata</name>
    <dbReference type="NCBI Taxonomy" id="2740835"/>
    <lineage>
        <taxon>Eukaryota</taxon>
        <taxon>Metazoa</taxon>
        <taxon>Ecdysozoa</taxon>
        <taxon>Arthropoda</taxon>
        <taxon>Chelicerata</taxon>
        <taxon>Arachnida</taxon>
        <taxon>Araneae</taxon>
        <taxon>Araneomorphae</taxon>
        <taxon>Entelegynae</taxon>
        <taxon>Araneoidea</taxon>
        <taxon>Nephilidae</taxon>
        <taxon>Trichonephila</taxon>
    </lineage>
</organism>
<gene>
    <name evidence="2" type="ORF">TNCT_136661</name>
</gene>
<feature type="region of interest" description="Disordered" evidence="1">
    <location>
        <begin position="1"/>
        <end position="22"/>
    </location>
</feature>
<proteinExistence type="predicted"/>
<evidence type="ECO:0000313" key="3">
    <source>
        <dbReference type="Proteomes" id="UP000887116"/>
    </source>
</evidence>
<dbReference type="AlphaFoldDB" id="A0A8X6KBK3"/>
<name>A0A8X6KBK3_TRICU</name>
<evidence type="ECO:0000313" key="2">
    <source>
        <dbReference type="EMBL" id="GFQ68599.1"/>
    </source>
</evidence>
<accession>A0A8X6KBK3</accession>